<dbReference type="GO" id="GO:0010333">
    <property type="term" value="F:terpene synthase activity"/>
    <property type="evidence" value="ECO:0007669"/>
    <property type="project" value="InterPro"/>
</dbReference>
<accession>A0A9N7R9Q3</accession>
<dbReference type="Proteomes" id="UP001153555">
    <property type="component" value="Unassembled WGS sequence"/>
</dbReference>
<dbReference type="GO" id="GO:0016102">
    <property type="term" value="P:diterpenoid biosynthetic process"/>
    <property type="evidence" value="ECO:0007669"/>
    <property type="project" value="TreeGrafter"/>
</dbReference>
<name>A0A9N7R9Q3_STRHE</name>
<dbReference type="EMBL" id="CACSLK010016728">
    <property type="protein sequence ID" value="CAA0817904.1"/>
    <property type="molecule type" value="Genomic_DNA"/>
</dbReference>
<dbReference type="GO" id="GO:0000287">
    <property type="term" value="F:magnesium ion binding"/>
    <property type="evidence" value="ECO:0007669"/>
    <property type="project" value="TreeGrafter"/>
</dbReference>
<dbReference type="Gene3D" id="1.50.10.160">
    <property type="match status" value="1"/>
</dbReference>
<keyword evidence="4" id="KW-1185">Reference proteome</keyword>
<dbReference type="AlphaFoldDB" id="A0A9N7R9Q3"/>
<sequence length="96" mass="10888">MSIQSLVSEVKKEILCSGDYDTAWLAKIPHRENGNGQKFQNCLNWIVKSQKEGRFWGETEEDDNRLISIDVSPATHACLVALKSWNASQNHNSIEK</sequence>
<feature type="non-terminal residue" evidence="3">
    <location>
        <position position="96"/>
    </location>
</feature>
<dbReference type="Gene3D" id="1.50.10.130">
    <property type="entry name" value="Terpene synthase, N-terminal domain"/>
    <property type="match status" value="1"/>
</dbReference>
<evidence type="ECO:0000313" key="4">
    <source>
        <dbReference type="Proteomes" id="UP001153555"/>
    </source>
</evidence>
<comment type="caution">
    <text evidence="3">The sequence shown here is derived from an EMBL/GenBank/DDBJ whole genome shotgun (WGS) entry which is preliminary data.</text>
</comment>
<reference evidence="3" key="1">
    <citation type="submission" date="2019-12" db="EMBL/GenBank/DDBJ databases">
        <authorList>
            <person name="Scholes J."/>
        </authorList>
    </citation>
    <scope>NUCLEOTIDE SEQUENCE</scope>
</reference>
<dbReference type="InterPro" id="IPR050148">
    <property type="entry name" value="Terpene_synthase-like"/>
</dbReference>
<keyword evidence="2" id="KW-0460">Magnesium</keyword>
<dbReference type="PANTHER" id="PTHR31739:SF25">
    <property type="entry name" value="(E,E)-GERANYLLINALOOL SYNTHASE"/>
    <property type="match status" value="1"/>
</dbReference>
<dbReference type="InterPro" id="IPR036965">
    <property type="entry name" value="Terpene_synth_N_sf"/>
</dbReference>
<protein>
    <submittedName>
        <fullName evidence="3">Ent-kaur-16-ene synthase- chloroplastic</fullName>
    </submittedName>
</protein>
<dbReference type="OrthoDB" id="2343925at2759"/>
<dbReference type="PANTHER" id="PTHR31739">
    <property type="entry name" value="ENT-COPALYL DIPHOSPHATE SYNTHASE, CHLOROPLASTIC"/>
    <property type="match status" value="1"/>
</dbReference>
<evidence type="ECO:0000313" key="3">
    <source>
        <dbReference type="EMBL" id="CAA0817904.1"/>
    </source>
</evidence>
<comment type="cofactor">
    <cofactor evidence="1">
        <name>Mg(2+)</name>
        <dbReference type="ChEBI" id="CHEBI:18420"/>
    </cofactor>
</comment>
<evidence type="ECO:0000256" key="2">
    <source>
        <dbReference type="ARBA" id="ARBA00022842"/>
    </source>
</evidence>
<organism evidence="3 4">
    <name type="scientific">Striga hermonthica</name>
    <name type="common">Purple witchweed</name>
    <name type="synonym">Buchnera hermonthica</name>
    <dbReference type="NCBI Taxonomy" id="68872"/>
    <lineage>
        <taxon>Eukaryota</taxon>
        <taxon>Viridiplantae</taxon>
        <taxon>Streptophyta</taxon>
        <taxon>Embryophyta</taxon>
        <taxon>Tracheophyta</taxon>
        <taxon>Spermatophyta</taxon>
        <taxon>Magnoliopsida</taxon>
        <taxon>eudicotyledons</taxon>
        <taxon>Gunneridae</taxon>
        <taxon>Pentapetalae</taxon>
        <taxon>asterids</taxon>
        <taxon>lamiids</taxon>
        <taxon>Lamiales</taxon>
        <taxon>Orobanchaceae</taxon>
        <taxon>Buchnereae</taxon>
        <taxon>Striga</taxon>
    </lineage>
</organism>
<proteinExistence type="predicted"/>
<evidence type="ECO:0000256" key="1">
    <source>
        <dbReference type="ARBA" id="ARBA00001946"/>
    </source>
</evidence>
<gene>
    <name evidence="3" type="ORF">SHERM_17285</name>
</gene>